<sequence length="214" mass="23553">MTTTDHQRRHWDRMSHVLNITNRLFPHDRLARTATRALRLQPGQTVLDIGCGTGPNFPALHDALGPAGKIIAIDHSPGMLAKAHQRIQRHGWTNIELHQADISRENLGTARADAAIAAYAFSAMPDIPAATRNVHTALTPGGALFTYDIRQPDNAGAPLRLTYRLFTRTAGGDVLTALHDTFDTVTHIHRDGTETPPPDNPWHLMALARRHSST</sequence>
<evidence type="ECO:0000259" key="1">
    <source>
        <dbReference type="Pfam" id="PF13847"/>
    </source>
</evidence>
<dbReference type="InterPro" id="IPR029063">
    <property type="entry name" value="SAM-dependent_MTases_sf"/>
</dbReference>
<dbReference type="Gene3D" id="3.40.50.150">
    <property type="entry name" value="Vaccinia Virus protein VP39"/>
    <property type="match status" value="1"/>
</dbReference>
<dbReference type="CDD" id="cd02440">
    <property type="entry name" value="AdoMet_MTases"/>
    <property type="match status" value="1"/>
</dbReference>
<gene>
    <name evidence="2" type="ORF">GCM10010470_29460</name>
</gene>
<comment type="caution">
    <text evidence="2">The sequence shown here is derived from an EMBL/GenBank/DDBJ whole genome shotgun (WGS) entry which is preliminary data.</text>
</comment>
<protein>
    <recommendedName>
        <fullName evidence="1">Methyltransferase domain-containing protein</fullName>
    </recommendedName>
</protein>
<accession>A0ABN3VG11</accession>
<dbReference type="PANTHER" id="PTHR43861:SF1">
    <property type="entry name" value="TRANS-ACONITATE 2-METHYLTRANSFERASE"/>
    <property type="match status" value="1"/>
</dbReference>
<dbReference type="Proteomes" id="UP001500979">
    <property type="component" value="Unassembled WGS sequence"/>
</dbReference>
<dbReference type="RefSeq" id="WP_344680221.1">
    <property type="nucleotide sequence ID" value="NZ_BAAAUX010000014.1"/>
</dbReference>
<dbReference type="InterPro" id="IPR025714">
    <property type="entry name" value="Methyltranfer_dom"/>
</dbReference>
<organism evidence="2 3">
    <name type="scientific">Saccharopolyspora taberi</name>
    <dbReference type="NCBI Taxonomy" id="60895"/>
    <lineage>
        <taxon>Bacteria</taxon>
        <taxon>Bacillati</taxon>
        <taxon>Actinomycetota</taxon>
        <taxon>Actinomycetes</taxon>
        <taxon>Pseudonocardiales</taxon>
        <taxon>Pseudonocardiaceae</taxon>
        <taxon>Saccharopolyspora</taxon>
    </lineage>
</organism>
<reference evidence="2 3" key="1">
    <citation type="journal article" date="2019" name="Int. J. Syst. Evol. Microbiol.">
        <title>The Global Catalogue of Microorganisms (GCM) 10K type strain sequencing project: providing services to taxonomists for standard genome sequencing and annotation.</title>
        <authorList>
            <consortium name="The Broad Institute Genomics Platform"/>
            <consortium name="The Broad Institute Genome Sequencing Center for Infectious Disease"/>
            <person name="Wu L."/>
            <person name="Ma J."/>
        </authorList>
    </citation>
    <scope>NUCLEOTIDE SEQUENCE [LARGE SCALE GENOMIC DNA]</scope>
    <source>
        <strain evidence="2 3">JCM 9383</strain>
    </source>
</reference>
<dbReference type="PANTHER" id="PTHR43861">
    <property type="entry name" value="TRANS-ACONITATE 2-METHYLTRANSFERASE-RELATED"/>
    <property type="match status" value="1"/>
</dbReference>
<proteinExistence type="predicted"/>
<evidence type="ECO:0000313" key="2">
    <source>
        <dbReference type="EMBL" id="GAA2792757.1"/>
    </source>
</evidence>
<feature type="domain" description="Methyltransferase" evidence="1">
    <location>
        <begin position="42"/>
        <end position="150"/>
    </location>
</feature>
<dbReference type="SUPFAM" id="SSF53335">
    <property type="entry name" value="S-adenosyl-L-methionine-dependent methyltransferases"/>
    <property type="match status" value="1"/>
</dbReference>
<dbReference type="EMBL" id="BAAAUX010000014">
    <property type="protein sequence ID" value="GAA2792757.1"/>
    <property type="molecule type" value="Genomic_DNA"/>
</dbReference>
<name>A0ABN3VG11_9PSEU</name>
<evidence type="ECO:0000313" key="3">
    <source>
        <dbReference type="Proteomes" id="UP001500979"/>
    </source>
</evidence>
<dbReference type="Pfam" id="PF13847">
    <property type="entry name" value="Methyltransf_31"/>
    <property type="match status" value="1"/>
</dbReference>
<keyword evidence="3" id="KW-1185">Reference proteome</keyword>